<evidence type="ECO:0000256" key="1">
    <source>
        <dbReference type="ARBA" id="ARBA00004496"/>
    </source>
</evidence>
<proteinExistence type="inferred from homology"/>
<dbReference type="PANTHER" id="PTHR33202:SF18">
    <property type="entry name" value="TRANSCRIPTIONAL REGULATOR FURA"/>
    <property type="match status" value="1"/>
</dbReference>
<dbReference type="Proteomes" id="UP000182744">
    <property type="component" value="Unassembled WGS sequence"/>
</dbReference>
<dbReference type="Proteomes" id="UP001273799">
    <property type="component" value="Unassembled WGS sequence"/>
</dbReference>
<keyword evidence="6 11" id="KW-0862">Zinc</keyword>
<feature type="binding site" evidence="11">
    <location>
        <position position="132"/>
    </location>
    <ligand>
        <name>Zn(2+)</name>
        <dbReference type="ChEBI" id="CHEBI:29105"/>
    </ligand>
</feature>
<dbReference type="GO" id="GO:0008270">
    <property type="term" value="F:zinc ion binding"/>
    <property type="evidence" value="ECO:0007669"/>
    <property type="project" value="TreeGrafter"/>
</dbReference>
<feature type="binding site" evidence="11">
    <location>
        <position position="95"/>
    </location>
    <ligand>
        <name>Zn(2+)</name>
        <dbReference type="ChEBI" id="CHEBI:29105"/>
    </ligand>
</feature>
<dbReference type="InterPro" id="IPR036390">
    <property type="entry name" value="WH_DNA-bd_sf"/>
</dbReference>
<dbReference type="GO" id="GO:1900376">
    <property type="term" value="P:regulation of secondary metabolite biosynthetic process"/>
    <property type="evidence" value="ECO:0007669"/>
    <property type="project" value="TreeGrafter"/>
</dbReference>
<keyword evidence="15" id="KW-1185">Reference proteome</keyword>
<evidence type="ECO:0000256" key="10">
    <source>
        <dbReference type="ARBA" id="ARBA00023163"/>
    </source>
</evidence>
<dbReference type="Gene3D" id="3.30.1490.190">
    <property type="match status" value="1"/>
</dbReference>
<dbReference type="InterPro" id="IPR043135">
    <property type="entry name" value="Fur_C"/>
</dbReference>
<dbReference type="PATRIC" id="fig|1657.3.peg.957"/>
<dbReference type="Pfam" id="PF01475">
    <property type="entry name" value="FUR"/>
    <property type="match status" value="1"/>
</dbReference>
<feature type="binding site" evidence="11">
    <location>
        <position position="135"/>
    </location>
    <ligand>
        <name>Zn(2+)</name>
        <dbReference type="ChEBI" id="CHEBI:29105"/>
    </ligand>
</feature>
<dbReference type="InterPro" id="IPR036388">
    <property type="entry name" value="WH-like_DNA-bd_sf"/>
</dbReference>
<dbReference type="EMBL" id="FNAU01000002">
    <property type="protein sequence ID" value="SDE09045.1"/>
    <property type="molecule type" value="Genomic_DNA"/>
</dbReference>
<evidence type="ECO:0000313" key="13">
    <source>
        <dbReference type="EMBL" id="SDE09045.1"/>
    </source>
</evidence>
<accession>A0A0K9ETU0</accession>
<evidence type="ECO:0000313" key="14">
    <source>
        <dbReference type="EMBL" id="VDG75325.1"/>
    </source>
</evidence>
<evidence type="ECO:0000256" key="9">
    <source>
        <dbReference type="ARBA" id="ARBA00023125"/>
    </source>
</evidence>
<reference evidence="13" key="1">
    <citation type="submission" date="2016-10" db="EMBL/GenBank/DDBJ databases">
        <authorList>
            <person name="de Groot N.N."/>
        </authorList>
    </citation>
    <scope>NUCLEOTIDE SEQUENCE [LARGE SCALE GENOMIC DNA]</scope>
    <source>
        <strain evidence="13">DSM 20639</strain>
    </source>
</reference>
<dbReference type="STRING" id="1657.ACU20_04525"/>
<evidence type="ECO:0000313" key="12">
    <source>
        <dbReference type="EMBL" id="MDY5152719.1"/>
    </source>
</evidence>
<comment type="cofactor">
    <cofactor evidence="11">
        <name>Zn(2+)</name>
        <dbReference type="ChEBI" id="CHEBI:29105"/>
    </cofactor>
    <text evidence="11">Binds 1 zinc ion per subunit.</text>
</comment>
<dbReference type="EMBL" id="UYIO01000001">
    <property type="protein sequence ID" value="VDG75325.1"/>
    <property type="molecule type" value="Genomic_DNA"/>
</dbReference>
<reference evidence="12" key="4">
    <citation type="submission" date="2023-10" db="EMBL/GenBank/DDBJ databases">
        <title>Whole Genome based description of the genera Actinobaculum and Actinotignum reveals a complex phylogenetic relationship within the species included in the genus Actinotignum.</title>
        <authorList>
            <person name="Jensen C.S."/>
            <person name="Dargis R."/>
            <person name="Kemp M."/>
            <person name="Christensen J.J."/>
        </authorList>
    </citation>
    <scope>NUCLEOTIDE SEQUENCE</scope>
    <source>
        <strain evidence="12">Actinobaculum_suis_CCUG19206T</strain>
    </source>
</reference>
<dbReference type="InterPro" id="IPR002481">
    <property type="entry name" value="FUR"/>
</dbReference>
<reference evidence="15" key="2">
    <citation type="submission" date="2016-10" db="EMBL/GenBank/DDBJ databases">
        <authorList>
            <person name="Varghese N."/>
        </authorList>
    </citation>
    <scope>NUCLEOTIDE SEQUENCE [LARGE SCALE GENOMIC DNA]</scope>
    <source>
        <strain evidence="15">DSM 20639</strain>
    </source>
</reference>
<evidence type="ECO:0000256" key="7">
    <source>
        <dbReference type="ARBA" id="ARBA00023004"/>
    </source>
</evidence>
<feature type="binding site" evidence="11">
    <location>
        <position position="92"/>
    </location>
    <ligand>
        <name>Zn(2+)</name>
        <dbReference type="ChEBI" id="CHEBI:29105"/>
    </ligand>
</feature>
<keyword evidence="10" id="KW-0804">Transcription</keyword>
<keyword evidence="4" id="KW-0678">Repressor</keyword>
<keyword evidence="7" id="KW-0408">Iron</keyword>
<keyword evidence="9" id="KW-0238">DNA-binding</keyword>
<evidence type="ECO:0000256" key="2">
    <source>
        <dbReference type="ARBA" id="ARBA00007957"/>
    </source>
</evidence>
<evidence type="ECO:0000256" key="4">
    <source>
        <dbReference type="ARBA" id="ARBA00022491"/>
    </source>
</evidence>
<dbReference type="Proteomes" id="UP000269974">
    <property type="component" value="Unassembled WGS sequence"/>
</dbReference>
<dbReference type="EMBL" id="JAWNFU010000001">
    <property type="protein sequence ID" value="MDY5152719.1"/>
    <property type="molecule type" value="Genomic_DNA"/>
</dbReference>
<evidence type="ECO:0000256" key="11">
    <source>
        <dbReference type="PIRSR" id="PIRSR602481-1"/>
    </source>
</evidence>
<evidence type="ECO:0000256" key="5">
    <source>
        <dbReference type="ARBA" id="ARBA00022723"/>
    </source>
</evidence>
<name>A0A0K9ETU0_9ACTO</name>
<dbReference type="PANTHER" id="PTHR33202">
    <property type="entry name" value="ZINC UPTAKE REGULATION PROTEIN"/>
    <property type="match status" value="1"/>
</dbReference>
<dbReference type="CDD" id="cd07153">
    <property type="entry name" value="Fur_like"/>
    <property type="match status" value="1"/>
</dbReference>
<comment type="similarity">
    <text evidence="2">Belongs to the Fur family.</text>
</comment>
<dbReference type="AlphaFoldDB" id="A0A0K9ETU0"/>
<dbReference type="SUPFAM" id="SSF46785">
    <property type="entry name" value="Winged helix' DNA-binding domain"/>
    <property type="match status" value="1"/>
</dbReference>
<dbReference type="Gene3D" id="1.10.10.10">
    <property type="entry name" value="Winged helix-like DNA-binding domain superfamily/Winged helix DNA-binding domain"/>
    <property type="match status" value="1"/>
</dbReference>
<keyword evidence="3" id="KW-0963">Cytoplasm</keyword>
<gene>
    <name evidence="14" type="primary">fur_1</name>
    <name evidence="14" type="ORF">NCTC10327_00052</name>
    <name evidence="12" type="ORF">R6G71_01445</name>
    <name evidence="13" type="ORF">SAMN05421878_10245</name>
</gene>
<protein>
    <submittedName>
        <fullName evidence="14">Fur family ferric uptake regulator</fullName>
    </submittedName>
    <submittedName>
        <fullName evidence="12 13">Fur family transcriptional regulator</fullName>
    </submittedName>
</protein>
<keyword evidence="5 11" id="KW-0479">Metal-binding</keyword>
<dbReference type="GO" id="GO:0000976">
    <property type="term" value="F:transcription cis-regulatory region binding"/>
    <property type="evidence" value="ECO:0007669"/>
    <property type="project" value="TreeGrafter"/>
</dbReference>
<organism evidence="14 16">
    <name type="scientific">Actinobaculum suis</name>
    <dbReference type="NCBI Taxonomy" id="1657"/>
    <lineage>
        <taxon>Bacteria</taxon>
        <taxon>Bacillati</taxon>
        <taxon>Actinomycetota</taxon>
        <taxon>Actinomycetes</taxon>
        <taxon>Actinomycetales</taxon>
        <taxon>Actinomycetaceae</taxon>
        <taxon>Actinobaculum</taxon>
    </lineage>
</organism>
<evidence type="ECO:0000313" key="16">
    <source>
        <dbReference type="Proteomes" id="UP000269974"/>
    </source>
</evidence>
<evidence type="ECO:0000256" key="3">
    <source>
        <dbReference type="ARBA" id="ARBA00022490"/>
    </source>
</evidence>
<keyword evidence="8" id="KW-0805">Transcription regulation</keyword>
<evidence type="ECO:0000313" key="15">
    <source>
        <dbReference type="Proteomes" id="UP000182744"/>
    </source>
</evidence>
<dbReference type="GO" id="GO:0005737">
    <property type="term" value="C:cytoplasm"/>
    <property type="evidence" value="ECO:0007669"/>
    <property type="project" value="UniProtKB-SubCell"/>
</dbReference>
<evidence type="ECO:0000256" key="6">
    <source>
        <dbReference type="ARBA" id="ARBA00022833"/>
    </source>
</evidence>
<evidence type="ECO:0000256" key="8">
    <source>
        <dbReference type="ARBA" id="ARBA00023015"/>
    </source>
</evidence>
<dbReference type="GO" id="GO:0003700">
    <property type="term" value="F:DNA-binding transcription factor activity"/>
    <property type="evidence" value="ECO:0007669"/>
    <property type="project" value="InterPro"/>
</dbReference>
<comment type="subcellular location">
    <subcellularLocation>
        <location evidence="1">Cytoplasm</location>
    </subcellularLocation>
</comment>
<dbReference type="GO" id="GO:0045892">
    <property type="term" value="P:negative regulation of DNA-templated transcription"/>
    <property type="evidence" value="ECO:0007669"/>
    <property type="project" value="TreeGrafter"/>
</dbReference>
<sequence>MGTDFTRMLRDAGLRATEPRLAVLREVDKGGHLSAEQLRAGVIEQLGSVSVQAIYDIVHTLTEKGILRKMQPTSNVTMYELNLQDNHHHMICRSCGKIVDVPCPRAAAPCLLPADPRGWEIDEAEITFWGYCPECQEARHAPEE</sequence>
<reference evidence="14 16" key="3">
    <citation type="submission" date="2018-11" db="EMBL/GenBank/DDBJ databases">
        <authorList>
            <consortium name="Pathogen Informatics"/>
        </authorList>
    </citation>
    <scope>NUCLEOTIDE SEQUENCE [LARGE SCALE GENOMIC DNA]</scope>
    <source>
        <strain evidence="14 16">NCTC10327</strain>
    </source>
</reference>
<dbReference type="RefSeq" id="WP_049619568.1">
    <property type="nucleotide sequence ID" value="NZ_JAWNFU010000001.1"/>
</dbReference>